<dbReference type="AlphaFoldDB" id="A0A7I4F1C0"/>
<dbReference type="EnsemblPlants" id="Pp3c12_11360V3.3">
    <property type="protein sequence ID" value="Pp3c12_11360V3.3"/>
    <property type="gene ID" value="Pp3c12_11360"/>
</dbReference>
<dbReference type="EMBL" id="ABEU02000012">
    <property type="status" value="NOT_ANNOTATED_CDS"/>
    <property type="molecule type" value="Genomic_DNA"/>
</dbReference>
<organism evidence="1 2">
    <name type="scientific">Physcomitrium patens</name>
    <name type="common">Spreading-leaved earth moss</name>
    <name type="synonym">Physcomitrella patens</name>
    <dbReference type="NCBI Taxonomy" id="3218"/>
    <lineage>
        <taxon>Eukaryota</taxon>
        <taxon>Viridiplantae</taxon>
        <taxon>Streptophyta</taxon>
        <taxon>Embryophyta</taxon>
        <taxon>Bryophyta</taxon>
        <taxon>Bryophytina</taxon>
        <taxon>Bryopsida</taxon>
        <taxon>Funariidae</taxon>
        <taxon>Funariales</taxon>
        <taxon>Funariaceae</taxon>
        <taxon>Physcomitrium</taxon>
    </lineage>
</organism>
<keyword evidence="2" id="KW-1185">Reference proteome</keyword>
<proteinExistence type="predicted"/>
<protein>
    <submittedName>
        <fullName evidence="1">Uncharacterized protein</fullName>
    </submittedName>
</protein>
<reference evidence="1" key="3">
    <citation type="submission" date="2020-12" db="UniProtKB">
        <authorList>
            <consortium name="EnsemblPlants"/>
        </authorList>
    </citation>
    <scope>IDENTIFICATION</scope>
</reference>
<reference evidence="1 2" key="2">
    <citation type="journal article" date="2018" name="Plant J.">
        <title>The Physcomitrella patens chromosome-scale assembly reveals moss genome structure and evolution.</title>
        <authorList>
            <person name="Lang D."/>
            <person name="Ullrich K.K."/>
            <person name="Murat F."/>
            <person name="Fuchs J."/>
            <person name="Jenkins J."/>
            <person name="Haas F.B."/>
            <person name="Piednoel M."/>
            <person name="Gundlach H."/>
            <person name="Van Bel M."/>
            <person name="Meyberg R."/>
            <person name="Vives C."/>
            <person name="Morata J."/>
            <person name="Symeonidi A."/>
            <person name="Hiss M."/>
            <person name="Muchero W."/>
            <person name="Kamisugi Y."/>
            <person name="Saleh O."/>
            <person name="Blanc G."/>
            <person name="Decker E.L."/>
            <person name="van Gessel N."/>
            <person name="Grimwood J."/>
            <person name="Hayes R.D."/>
            <person name="Graham S.W."/>
            <person name="Gunter L.E."/>
            <person name="McDaniel S.F."/>
            <person name="Hoernstein S.N.W."/>
            <person name="Larsson A."/>
            <person name="Li F.W."/>
            <person name="Perroud P.F."/>
            <person name="Phillips J."/>
            <person name="Ranjan P."/>
            <person name="Rokshar D.S."/>
            <person name="Rothfels C.J."/>
            <person name="Schneider L."/>
            <person name="Shu S."/>
            <person name="Stevenson D.W."/>
            <person name="Thummler F."/>
            <person name="Tillich M."/>
            <person name="Villarreal Aguilar J.C."/>
            <person name="Widiez T."/>
            <person name="Wong G.K."/>
            <person name="Wymore A."/>
            <person name="Zhang Y."/>
            <person name="Zimmer A.D."/>
            <person name="Quatrano R.S."/>
            <person name="Mayer K.F.X."/>
            <person name="Goodstein D."/>
            <person name="Casacuberta J.M."/>
            <person name="Vandepoele K."/>
            <person name="Reski R."/>
            <person name="Cuming A.C."/>
            <person name="Tuskan G.A."/>
            <person name="Maumus F."/>
            <person name="Salse J."/>
            <person name="Schmutz J."/>
            <person name="Rensing S.A."/>
        </authorList>
    </citation>
    <scope>NUCLEOTIDE SEQUENCE [LARGE SCALE GENOMIC DNA]</scope>
    <source>
        <strain evidence="1 2">cv. Gransden 2004</strain>
    </source>
</reference>
<dbReference type="Gramene" id="Pp3c12_11360V3.3">
    <property type="protein sequence ID" value="Pp3c12_11360V3.3"/>
    <property type="gene ID" value="Pp3c12_11360"/>
</dbReference>
<evidence type="ECO:0000313" key="2">
    <source>
        <dbReference type="Proteomes" id="UP000006727"/>
    </source>
</evidence>
<reference evidence="1 2" key="1">
    <citation type="journal article" date="2008" name="Science">
        <title>The Physcomitrella genome reveals evolutionary insights into the conquest of land by plants.</title>
        <authorList>
            <person name="Rensing S."/>
            <person name="Lang D."/>
            <person name="Zimmer A."/>
            <person name="Terry A."/>
            <person name="Salamov A."/>
            <person name="Shapiro H."/>
            <person name="Nishiyama T."/>
            <person name="Perroud P.-F."/>
            <person name="Lindquist E."/>
            <person name="Kamisugi Y."/>
            <person name="Tanahashi T."/>
            <person name="Sakakibara K."/>
            <person name="Fujita T."/>
            <person name="Oishi K."/>
            <person name="Shin-I T."/>
            <person name="Kuroki Y."/>
            <person name="Toyoda A."/>
            <person name="Suzuki Y."/>
            <person name="Hashimoto A."/>
            <person name="Yamaguchi K."/>
            <person name="Sugano A."/>
            <person name="Kohara Y."/>
            <person name="Fujiyama A."/>
            <person name="Anterola A."/>
            <person name="Aoki S."/>
            <person name="Ashton N."/>
            <person name="Barbazuk W.B."/>
            <person name="Barker E."/>
            <person name="Bennetzen J."/>
            <person name="Bezanilla M."/>
            <person name="Blankenship R."/>
            <person name="Cho S.H."/>
            <person name="Dutcher S."/>
            <person name="Estelle M."/>
            <person name="Fawcett J.A."/>
            <person name="Gundlach H."/>
            <person name="Hanada K."/>
            <person name="Heyl A."/>
            <person name="Hicks K.A."/>
            <person name="Hugh J."/>
            <person name="Lohr M."/>
            <person name="Mayer K."/>
            <person name="Melkozernov A."/>
            <person name="Murata T."/>
            <person name="Nelson D."/>
            <person name="Pils B."/>
            <person name="Prigge M."/>
            <person name="Reiss B."/>
            <person name="Renner T."/>
            <person name="Rombauts S."/>
            <person name="Rushton P."/>
            <person name="Sanderfoot A."/>
            <person name="Schween G."/>
            <person name="Shiu S.-H."/>
            <person name="Stueber K."/>
            <person name="Theodoulou F.L."/>
            <person name="Tu H."/>
            <person name="Van de Peer Y."/>
            <person name="Verrier P.J."/>
            <person name="Waters E."/>
            <person name="Wood A."/>
            <person name="Yang L."/>
            <person name="Cove D."/>
            <person name="Cuming A."/>
            <person name="Hasebe M."/>
            <person name="Lucas S."/>
            <person name="Mishler D.B."/>
            <person name="Reski R."/>
            <person name="Grigoriev I."/>
            <person name="Quatrano R.S."/>
            <person name="Boore J.L."/>
        </authorList>
    </citation>
    <scope>NUCLEOTIDE SEQUENCE [LARGE SCALE GENOMIC DNA]</scope>
    <source>
        <strain evidence="1 2">cv. Gransden 2004</strain>
    </source>
</reference>
<accession>A0A7I4F1C0</accession>
<evidence type="ECO:0000313" key="1">
    <source>
        <dbReference type="EnsemblPlants" id="Pp3c12_11360V3.3"/>
    </source>
</evidence>
<sequence length="84" mass="9489">MCAAQGENSLPMTVTFVSKKTGIGDALEDEVSLQCQYYHHAYRFLHNLQACHSIWDNTWSEHGMKPQVYCHCETVSIGGVRNLT</sequence>
<name>A0A7I4F1C0_PHYPA</name>
<dbReference type="Proteomes" id="UP000006727">
    <property type="component" value="Chromosome 12"/>
</dbReference>